<dbReference type="GO" id="GO:0005840">
    <property type="term" value="C:ribosome"/>
    <property type="evidence" value="ECO:0007669"/>
    <property type="project" value="InterPro"/>
</dbReference>
<evidence type="ECO:0000313" key="3">
    <source>
        <dbReference type="Proteomes" id="UP000029981"/>
    </source>
</evidence>
<dbReference type="InterPro" id="IPR020568">
    <property type="entry name" value="Ribosomal_Su5_D2-typ_SF"/>
</dbReference>
<evidence type="ECO:0000313" key="2">
    <source>
        <dbReference type="EMBL" id="KGN61162.1"/>
    </source>
</evidence>
<dbReference type="InterPro" id="IPR014721">
    <property type="entry name" value="Ribsml_uS5_D2-typ_fold_subgr"/>
</dbReference>
<reference evidence="2 3" key="4">
    <citation type="journal article" date="2011" name="BMC Genomics">
        <title>RNA-Seq improves annotation of protein-coding genes in the cucumber genome.</title>
        <authorList>
            <person name="Li Z."/>
            <person name="Zhang Z."/>
            <person name="Yan P."/>
            <person name="Huang S."/>
            <person name="Fei Z."/>
            <person name="Lin K."/>
        </authorList>
    </citation>
    <scope>NUCLEOTIDE SEQUENCE [LARGE SCALE GENOMIC DNA]</scope>
    <source>
        <strain evidence="3">cv. 9930</strain>
    </source>
</reference>
<dbReference type="InterPro" id="IPR005324">
    <property type="entry name" value="Ribosomal_uS5_C"/>
</dbReference>
<dbReference type="Proteomes" id="UP000029981">
    <property type="component" value="Chromosome 2"/>
</dbReference>
<dbReference type="GO" id="GO:0006412">
    <property type="term" value="P:translation"/>
    <property type="evidence" value="ECO:0007669"/>
    <property type="project" value="InterPro"/>
</dbReference>
<dbReference type="AlphaFoldDB" id="A0A0A0LKB1"/>
<dbReference type="EMBL" id="CM002923">
    <property type="protein sequence ID" value="KGN61162.1"/>
    <property type="molecule type" value="Genomic_DNA"/>
</dbReference>
<dbReference type="STRING" id="3659.A0A0A0LKB1"/>
<accession>A0A0A0LKB1</accession>
<feature type="domain" description="Small ribosomal subunit protein uS5 C-terminal" evidence="1">
    <location>
        <begin position="50"/>
        <end position="78"/>
    </location>
</feature>
<protein>
    <recommendedName>
        <fullName evidence="1">Small ribosomal subunit protein uS5 C-terminal domain-containing protein</fullName>
    </recommendedName>
</protein>
<dbReference type="GO" id="GO:0003735">
    <property type="term" value="F:structural constituent of ribosome"/>
    <property type="evidence" value="ECO:0007669"/>
    <property type="project" value="InterPro"/>
</dbReference>
<reference evidence="2 3" key="2">
    <citation type="journal article" date="2009" name="PLoS ONE">
        <title>An integrated genetic and cytogenetic map of the cucumber genome.</title>
        <authorList>
            <person name="Ren Y."/>
            <person name="Zhang Z."/>
            <person name="Liu J."/>
            <person name="Staub J.E."/>
            <person name="Han Y."/>
            <person name="Cheng Z."/>
            <person name="Li X."/>
            <person name="Lu J."/>
            <person name="Miao H."/>
            <person name="Kang H."/>
            <person name="Xie B."/>
            <person name="Gu X."/>
            <person name="Wang X."/>
            <person name="Du Y."/>
            <person name="Jin W."/>
            <person name="Huang S."/>
        </authorList>
    </citation>
    <scope>NUCLEOTIDE SEQUENCE [LARGE SCALE GENOMIC DNA]</scope>
    <source>
        <strain evidence="3">cv. 9930</strain>
    </source>
</reference>
<sequence>MAVDAVVLAAVMKRRSGFQSPSYSWPWRRGDIEVTRLAVVRATYNPCYSGDLAVRMVPAPRGAGIVAAGVPKKVLQFADASSVVESTFNNLGSLDILVAAWELFGINRRFVYEMDFEQVVSDILLMDNTLSLSSTHNLYFLSIPSTNIPFMFLLYQRRRNVLCNVIRVHGGCRNHEDGEGGYSMISYKPI</sequence>
<proteinExistence type="predicted"/>
<dbReference type="Gene3D" id="3.30.230.10">
    <property type="match status" value="1"/>
</dbReference>
<evidence type="ECO:0000259" key="1">
    <source>
        <dbReference type="Pfam" id="PF03719"/>
    </source>
</evidence>
<keyword evidence="3" id="KW-1185">Reference proteome</keyword>
<dbReference type="SUPFAM" id="SSF54211">
    <property type="entry name" value="Ribosomal protein S5 domain 2-like"/>
    <property type="match status" value="1"/>
</dbReference>
<reference evidence="2 3" key="1">
    <citation type="journal article" date="2009" name="Nat. Genet.">
        <title>The genome of the cucumber, Cucumis sativus L.</title>
        <authorList>
            <person name="Huang S."/>
            <person name="Li R."/>
            <person name="Zhang Z."/>
            <person name="Li L."/>
            <person name="Gu X."/>
            <person name="Fan W."/>
            <person name="Lucas W.J."/>
            <person name="Wang X."/>
            <person name="Xie B."/>
            <person name="Ni P."/>
            <person name="Ren Y."/>
            <person name="Zhu H."/>
            <person name="Li J."/>
            <person name="Lin K."/>
            <person name="Jin W."/>
            <person name="Fei Z."/>
            <person name="Li G."/>
            <person name="Staub J."/>
            <person name="Kilian A."/>
            <person name="van der Vossen E.A."/>
            <person name="Wu Y."/>
            <person name="Guo J."/>
            <person name="He J."/>
            <person name="Jia Z."/>
            <person name="Ren Y."/>
            <person name="Tian G."/>
            <person name="Lu Y."/>
            <person name="Ruan J."/>
            <person name="Qian W."/>
            <person name="Wang M."/>
            <person name="Huang Q."/>
            <person name="Li B."/>
            <person name="Xuan Z."/>
            <person name="Cao J."/>
            <person name="Asan"/>
            <person name="Wu Z."/>
            <person name="Zhang J."/>
            <person name="Cai Q."/>
            <person name="Bai Y."/>
            <person name="Zhao B."/>
            <person name="Han Y."/>
            <person name="Li Y."/>
            <person name="Li X."/>
            <person name="Wang S."/>
            <person name="Shi Q."/>
            <person name="Liu S."/>
            <person name="Cho W.K."/>
            <person name="Kim J.Y."/>
            <person name="Xu Y."/>
            <person name="Heller-Uszynska K."/>
            <person name="Miao H."/>
            <person name="Cheng Z."/>
            <person name="Zhang S."/>
            <person name="Wu J."/>
            <person name="Yang Y."/>
            <person name="Kang H."/>
            <person name="Li M."/>
            <person name="Liang H."/>
            <person name="Ren X."/>
            <person name="Shi Z."/>
            <person name="Wen M."/>
            <person name="Jian M."/>
            <person name="Yang H."/>
            <person name="Zhang G."/>
            <person name="Yang Z."/>
            <person name="Chen R."/>
            <person name="Liu S."/>
            <person name="Li J."/>
            <person name="Ma L."/>
            <person name="Liu H."/>
            <person name="Zhou Y."/>
            <person name="Zhao J."/>
            <person name="Fang X."/>
            <person name="Li G."/>
            <person name="Fang L."/>
            <person name="Li Y."/>
            <person name="Liu D."/>
            <person name="Zheng H."/>
            <person name="Zhang Y."/>
            <person name="Qin N."/>
            <person name="Li Z."/>
            <person name="Yang G."/>
            <person name="Yang S."/>
            <person name="Bolund L."/>
            <person name="Kristiansen K."/>
            <person name="Zheng H."/>
            <person name="Li S."/>
            <person name="Zhang X."/>
            <person name="Yang H."/>
            <person name="Wang J."/>
            <person name="Sun R."/>
            <person name="Zhang B."/>
            <person name="Jiang S."/>
            <person name="Wang J."/>
            <person name="Du Y."/>
            <person name="Li S."/>
        </authorList>
    </citation>
    <scope>NUCLEOTIDE SEQUENCE [LARGE SCALE GENOMIC DNA]</scope>
    <source>
        <strain evidence="3">cv. 9930</strain>
    </source>
</reference>
<organism evidence="2 3">
    <name type="scientific">Cucumis sativus</name>
    <name type="common">Cucumber</name>
    <dbReference type="NCBI Taxonomy" id="3659"/>
    <lineage>
        <taxon>Eukaryota</taxon>
        <taxon>Viridiplantae</taxon>
        <taxon>Streptophyta</taxon>
        <taxon>Embryophyta</taxon>
        <taxon>Tracheophyta</taxon>
        <taxon>Spermatophyta</taxon>
        <taxon>Magnoliopsida</taxon>
        <taxon>eudicotyledons</taxon>
        <taxon>Gunneridae</taxon>
        <taxon>Pentapetalae</taxon>
        <taxon>rosids</taxon>
        <taxon>fabids</taxon>
        <taxon>Cucurbitales</taxon>
        <taxon>Cucurbitaceae</taxon>
        <taxon>Benincaseae</taxon>
        <taxon>Cucumis</taxon>
    </lineage>
</organism>
<dbReference type="Pfam" id="PF03719">
    <property type="entry name" value="Ribosomal_S5_C"/>
    <property type="match status" value="1"/>
</dbReference>
<name>A0A0A0LKB1_CUCSA</name>
<reference evidence="2 3" key="3">
    <citation type="journal article" date="2010" name="BMC Genomics">
        <title>Transcriptome sequencing and comparative analysis of cucumber flowers with different sex types.</title>
        <authorList>
            <person name="Guo S."/>
            <person name="Zheng Y."/>
            <person name="Joung J.G."/>
            <person name="Liu S."/>
            <person name="Zhang Z."/>
            <person name="Crasta O.R."/>
            <person name="Sobral B.W."/>
            <person name="Xu Y."/>
            <person name="Huang S."/>
            <person name="Fei Z."/>
        </authorList>
    </citation>
    <scope>NUCLEOTIDE SEQUENCE [LARGE SCALE GENOMIC DNA]</scope>
    <source>
        <strain evidence="3">cv. 9930</strain>
    </source>
</reference>
<gene>
    <name evidence="2" type="ORF">Csa_2G060430</name>
</gene>
<dbReference type="Gramene" id="KGN61162">
    <property type="protein sequence ID" value="KGN61162"/>
    <property type="gene ID" value="Csa_2G060430"/>
</dbReference>